<dbReference type="Pfam" id="PF00254">
    <property type="entry name" value="FKBP_C"/>
    <property type="match status" value="1"/>
</dbReference>
<keyword evidence="4 5" id="KW-0413">Isomerase</keyword>
<dbReference type="Proteomes" id="UP000189981">
    <property type="component" value="Unassembled WGS sequence"/>
</dbReference>
<comment type="similarity">
    <text evidence="2 6">Belongs to the FKBP-type PPIase family.</text>
</comment>
<dbReference type="Pfam" id="PF01346">
    <property type="entry name" value="FKBP_N"/>
    <property type="match status" value="1"/>
</dbReference>
<gene>
    <name evidence="8" type="ORF">SAMN05661099_1809</name>
</gene>
<dbReference type="RefSeq" id="WP_079702247.1">
    <property type="nucleotide sequence ID" value="NZ_FUYR01000001.1"/>
</dbReference>
<dbReference type="Gene3D" id="3.10.50.40">
    <property type="match status" value="1"/>
</dbReference>
<dbReference type="AlphaFoldDB" id="A0A1T5C679"/>
<dbReference type="EC" id="5.2.1.8" evidence="6"/>
<keyword evidence="9" id="KW-1185">Reference proteome</keyword>
<dbReference type="SUPFAM" id="SSF54534">
    <property type="entry name" value="FKBP-like"/>
    <property type="match status" value="1"/>
</dbReference>
<feature type="domain" description="PPIase FKBP-type" evidence="7">
    <location>
        <begin position="157"/>
        <end position="243"/>
    </location>
</feature>
<dbReference type="InterPro" id="IPR036944">
    <property type="entry name" value="PPIase_FKBP_N_sf"/>
</dbReference>
<reference evidence="9" key="1">
    <citation type="submission" date="2017-02" db="EMBL/GenBank/DDBJ databases">
        <authorList>
            <person name="Varghese N."/>
            <person name="Submissions S."/>
        </authorList>
    </citation>
    <scope>NUCLEOTIDE SEQUENCE [LARGE SCALE GENOMIC DNA]</scope>
    <source>
        <strain evidence="9">DSM 22385</strain>
    </source>
</reference>
<evidence type="ECO:0000256" key="5">
    <source>
        <dbReference type="PROSITE-ProRule" id="PRU00277"/>
    </source>
</evidence>
<proteinExistence type="inferred from homology"/>
<dbReference type="PROSITE" id="PS50059">
    <property type="entry name" value="FKBP_PPIASE"/>
    <property type="match status" value="1"/>
</dbReference>
<dbReference type="GO" id="GO:0003755">
    <property type="term" value="F:peptidyl-prolyl cis-trans isomerase activity"/>
    <property type="evidence" value="ECO:0007669"/>
    <property type="project" value="UniProtKB-UniRule"/>
</dbReference>
<evidence type="ECO:0000313" key="9">
    <source>
        <dbReference type="Proteomes" id="UP000189981"/>
    </source>
</evidence>
<dbReference type="PANTHER" id="PTHR43811">
    <property type="entry name" value="FKBP-TYPE PEPTIDYL-PROLYL CIS-TRANS ISOMERASE FKPA"/>
    <property type="match status" value="1"/>
</dbReference>
<dbReference type="OrthoDB" id="671964at2"/>
<dbReference type="InterPro" id="IPR000774">
    <property type="entry name" value="PPIase_FKBP_N"/>
</dbReference>
<organism evidence="8 9">
    <name type="scientific">Daejeonella lutea</name>
    <dbReference type="NCBI Taxonomy" id="572036"/>
    <lineage>
        <taxon>Bacteria</taxon>
        <taxon>Pseudomonadati</taxon>
        <taxon>Bacteroidota</taxon>
        <taxon>Sphingobacteriia</taxon>
        <taxon>Sphingobacteriales</taxon>
        <taxon>Sphingobacteriaceae</taxon>
        <taxon>Daejeonella</taxon>
    </lineage>
</organism>
<evidence type="ECO:0000256" key="1">
    <source>
        <dbReference type="ARBA" id="ARBA00000971"/>
    </source>
</evidence>
<evidence type="ECO:0000256" key="3">
    <source>
        <dbReference type="ARBA" id="ARBA00023110"/>
    </source>
</evidence>
<evidence type="ECO:0000259" key="7">
    <source>
        <dbReference type="PROSITE" id="PS50059"/>
    </source>
</evidence>
<evidence type="ECO:0000256" key="6">
    <source>
        <dbReference type="RuleBase" id="RU003915"/>
    </source>
</evidence>
<evidence type="ECO:0000256" key="2">
    <source>
        <dbReference type="ARBA" id="ARBA00006577"/>
    </source>
</evidence>
<dbReference type="Gene3D" id="1.10.287.460">
    <property type="entry name" value="Peptidyl-prolyl cis-trans isomerase, FKBP-type, N-terminal domain"/>
    <property type="match status" value="1"/>
</dbReference>
<dbReference type="EMBL" id="FUYR01000001">
    <property type="protein sequence ID" value="SKB54849.1"/>
    <property type="molecule type" value="Genomic_DNA"/>
</dbReference>
<evidence type="ECO:0000256" key="4">
    <source>
        <dbReference type="ARBA" id="ARBA00023235"/>
    </source>
</evidence>
<keyword evidence="3 5" id="KW-0697">Rotamase</keyword>
<dbReference type="InterPro" id="IPR046357">
    <property type="entry name" value="PPIase_dom_sf"/>
</dbReference>
<comment type="catalytic activity">
    <reaction evidence="1 5 6">
        <text>[protein]-peptidylproline (omega=180) = [protein]-peptidylproline (omega=0)</text>
        <dbReference type="Rhea" id="RHEA:16237"/>
        <dbReference type="Rhea" id="RHEA-COMP:10747"/>
        <dbReference type="Rhea" id="RHEA-COMP:10748"/>
        <dbReference type="ChEBI" id="CHEBI:83833"/>
        <dbReference type="ChEBI" id="CHEBI:83834"/>
        <dbReference type="EC" id="5.2.1.8"/>
    </reaction>
</comment>
<dbReference type="GO" id="GO:0006457">
    <property type="term" value="P:protein folding"/>
    <property type="evidence" value="ECO:0007669"/>
    <property type="project" value="InterPro"/>
</dbReference>
<dbReference type="InterPro" id="IPR001179">
    <property type="entry name" value="PPIase_FKBP_dom"/>
</dbReference>
<dbReference type="STRING" id="572036.SAMN05661099_1809"/>
<accession>A0A1T5C679</accession>
<dbReference type="PANTHER" id="PTHR43811:SF19">
    <property type="entry name" value="39 KDA FK506-BINDING NUCLEAR PROTEIN"/>
    <property type="match status" value="1"/>
</dbReference>
<protein>
    <recommendedName>
        <fullName evidence="6">Peptidyl-prolyl cis-trans isomerase</fullName>
        <ecNumber evidence="6">5.2.1.8</ecNumber>
    </recommendedName>
</protein>
<name>A0A1T5C679_9SPHI</name>
<sequence length="246" mass="26559">MSTLKGSKFNARCNNKSVALCFIVMATLCLTVSISAFSQSRQTKSPLRLTSPNDSLQYTLGAYMGQWITANGFSVSNSELFLKGMNDVLGNKPTMVPAASIPAKLESYQKRLISSKSSQQESLLFANLRGKSGVGMLPSGIGYFVMTNGNGYRPTLTDSVLIHVKGFLPDGKLFEDTYAKNSALRGLPSTFIPGLREVLQIMPVGSTWRVFIPAALGYGANGVPGLIPPYSALIFEVELLNATRSR</sequence>
<evidence type="ECO:0000313" key="8">
    <source>
        <dbReference type="EMBL" id="SKB54849.1"/>
    </source>
</evidence>